<proteinExistence type="inferred from homology"/>
<evidence type="ECO:0000313" key="12">
    <source>
        <dbReference type="Proteomes" id="UP000191448"/>
    </source>
</evidence>
<keyword evidence="4 9" id="KW-0547">Nucleotide-binding</keyword>
<feature type="site" description="Transition state stabilizer" evidence="9">
    <location>
        <position position="17"/>
    </location>
</feature>
<dbReference type="EMBL" id="LTAY01000006">
    <property type="protein sequence ID" value="OPX51267.1"/>
    <property type="molecule type" value="Genomic_DNA"/>
</dbReference>
<comment type="caution">
    <text evidence="11">The sequence shown here is derived from an EMBL/GenBank/DDBJ whole genome shotgun (WGS) entry which is preliminary data.</text>
</comment>
<keyword evidence="7 9" id="KW-0173">Coenzyme A biosynthesis</keyword>
<evidence type="ECO:0000256" key="4">
    <source>
        <dbReference type="ARBA" id="ARBA00022741"/>
    </source>
</evidence>
<evidence type="ECO:0000256" key="6">
    <source>
        <dbReference type="ARBA" id="ARBA00022842"/>
    </source>
</evidence>
<keyword evidence="2 9" id="KW-0808">Transferase</keyword>
<feature type="binding site" evidence="9">
    <location>
        <position position="87"/>
    </location>
    <ligand>
        <name>substrate</name>
    </ligand>
</feature>
<feature type="binding site" evidence="9">
    <location>
        <position position="73"/>
    </location>
    <ligand>
        <name>substrate</name>
    </ligand>
</feature>
<feature type="binding site" evidence="9">
    <location>
        <position position="17"/>
    </location>
    <ligand>
        <name>ATP</name>
        <dbReference type="ChEBI" id="CHEBI:30616"/>
    </ligand>
</feature>
<feature type="binding site" evidence="9">
    <location>
        <position position="98"/>
    </location>
    <ligand>
        <name>ATP</name>
        <dbReference type="ChEBI" id="CHEBI:30616"/>
    </ligand>
</feature>
<feature type="binding site" evidence="9">
    <location>
        <position position="41"/>
    </location>
    <ligand>
        <name>substrate</name>
    </ligand>
</feature>
<evidence type="ECO:0000256" key="5">
    <source>
        <dbReference type="ARBA" id="ARBA00022840"/>
    </source>
</evidence>
<dbReference type="GO" id="GO:0004595">
    <property type="term" value="F:pantetheine-phosphate adenylyltransferase activity"/>
    <property type="evidence" value="ECO:0007669"/>
    <property type="project" value="UniProtKB-UniRule"/>
</dbReference>
<dbReference type="PANTHER" id="PTHR21342:SF1">
    <property type="entry name" value="PHOSPHOPANTETHEINE ADENYLYLTRANSFERASE"/>
    <property type="match status" value="1"/>
</dbReference>
<keyword evidence="1 9" id="KW-0963">Cytoplasm</keyword>
<feature type="binding site" evidence="9">
    <location>
        <begin position="88"/>
        <end position="90"/>
    </location>
    <ligand>
        <name>ATP</name>
        <dbReference type="ChEBI" id="CHEBI:30616"/>
    </ligand>
</feature>
<comment type="pathway">
    <text evidence="9">Cofactor biosynthesis; coenzyme A biosynthesis; CoA from (R)-pantothenate: step 4/5.</text>
</comment>
<evidence type="ECO:0000256" key="8">
    <source>
        <dbReference type="ARBA" id="ARBA00029346"/>
    </source>
</evidence>
<dbReference type="InterPro" id="IPR004821">
    <property type="entry name" value="Cyt_trans-like"/>
</dbReference>
<comment type="subunit">
    <text evidence="9">Homohexamer.</text>
</comment>
<protein>
    <recommendedName>
        <fullName evidence="9">Phosphopantetheine adenylyltransferase</fullName>
        <ecNumber evidence="9">2.7.7.3</ecNumber>
    </recommendedName>
    <alternativeName>
        <fullName evidence="9">Dephospho-CoA pyrophosphorylase</fullName>
    </alternativeName>
    <alternativeName>
        <fullName evidence="9">Pantetheine-phosphate adenylyltransferase</fullName>
        <shortName evidence="9">PPAT</shortName>
    </alternativeName>
</protein>
<comment type="subcellular location">
    <subcellularLocation>
        <location evidence="9">Cytoplasm</location>
    </subcellularLocation>
</comment>
<comment type="similarity">
    <text evidence="9">Belongs to the bacterial CoaD family.</text>
</comment>
<dbReference type="EC" id="2.7.7.3" evidence="9"/>
<sequence>MKIAVYPGSFDPITNGHLDIIKRGTKIFDKVIVAILVNVDKKGLFSIEERKELILKATKDIEGIEVIDFDGLLVDLLKEKEINVILKGLRNSTDFEYENTMDKINKKLNKDVETIFMISESEKSYISSSAVKQICRFGGEIDGMVPDSIKDDIEKKMRCK</sequence>
<dbReference type="OrthoDB" id="9806661at2"/>
<dbReference type="GO" id="GO:0005737">
    <property type="term" value="C:cytoplasm"/>
    <property type="evidence" value="ECO:0007669"/>
    <property type="project" value="UniProtKB-SubCell"/>
</dbReference>
<gene>
    <name evidence="9 11" type="primary">coaD</name>
    <name evidence="11" type="ORF">CLTHE_00550</name>
</gene>
<comment type="function">
    <text evidence="9">Reversibly transfers an adenylyl group from ATP to 4'-phosphopantetheine, yielding dephospho-CoA (dPCoA) and pyrophosphate.</text>
</comment>
<evidence type="ECO:0000313" key="11">
    <source>
        <dbReference type="EMBL" id="OPX51267.1"/>
    </source>
</evidence>
<evidence type="ECO:0000256" key="3">
    <source>
        <dbReference type="ARBA" id="ARBA00022695"/>
    </source>
</evidence>
<accession>A0A1V4SZB6</accession>
<dbReference type="NCBIfam" id="TIGR01510">
    <property type="entry name" value="coaD_prev_kdtB"/>
    <property type="match status" value="1"/>
</dbReference>
<dbReference type="SUPFAM" id="SSF52374">
    <property type="entry name" value="Nucleotidylyl transferase"/>
    <property type="match status" value="1"/>
</dbReference>
<keyword evidence="3 9" id="KW-0548">Nucleotidyltransferase</keyword>
<feature type="binding site" evidence="9">
    <location>
        <begin position="123"/>
        <end position="129"/>
    </location>
    <ligand>
        <name>ATP</name>
        <dbReference type="ChEBI" id="CHEBI:30616"/>
    </ligand>
</feature>
<reference evidence="11 12" key="1">
    <citation type="submission" date="2016-02" db="EMBL/GenBank/DDBJ databases">
        <title>Genome sequence of Clostridium thermobutyricum DSM 4928.</title>
        <authorList>
            <person name="Poehlein A."/>
            <person name="Daniel R."/>
        </authorList>
    </citation>
    <scope>NUCLEOTIDE SEQUENCE [LARGE SCALE GENOMIC DNA]</scope>
    <source>
        <strain evidence="11 12">DSM 4928</strain>
    </source>
</reference>
<keyword evidence="5 9" id="KW-0067">ATP-binding</keyword>
<keyword evidence="6 9" id="KW-0460">Magnesium</keyword>
<feature type="binding site" evidence="9">
    <location>
        <begin position="9"/>
        <end position="10"/>
    </location>
    <ligand>
        <name>ATP</name>
        <dbReference type="ChEBI" id="CHEBI:30616"/>
    </ligand>
</feature>
<dbReference type="AlphaFoldDB" id="A0A1V4SZB6"/>
<evidence type="ECO:0000256" key="1">
    <source>
        <dbReference type="ARBA" id="ARBA00022490"/>
    </source>
</evidence>
<evidence type="ECO:0000259" key="10">
    <source>
        <dbReference type="Pfam" id="PF01467"/>
    </source>
</evidence>
<dbReference type="InterPro" id="IPR014729">
    <property type="entry name" value="Rossmann-like_a/b/a_fold"/>
</dbReference>
<feature type="domain" description="Cytidyltransferase-like" evidence="10">
    <location>
        <begin position="5"/>
        <end position="133"/>
    </location>
</feature>
<evidence type="ECO:0000256" key="7">
    <source>
        <dbReference type="ARBA" id="ARBA00022993"/>
    </source>
</evidence>
<dbReference type="CDD" id="cd02163">
    <property type="entry name" value="PPAT"/>
    <property type="match status" value="1"/>
</dbReference>
<dbReference type="InterPro" id="IPR001980">
    <property type="entry name" value="PPAT"/>
</dbReference>
<evidence type="ECO:0000256" key="9">
    <source>
        <dbReference type="HAMAP-Rule" id="MF_00151"/>
    </source>
</evidence>
<dbReference type="PRINTS" id="PR01020">
    <property type="entry name" value="LPSBIOSNTHSS"/>
</dbReference>
<feature type="binding site" evidence="9">
    <location>
        <position position="9"/>
    </location>
    <ligand>
        <name>substrate</name>
    </ligand>
</feature>
<evidence type="ECO:0000256" key="2">
    <source>
        <dbReference type="ARBA" id="ARBA00022679"/>
    </source>
</evidence>
<dbReference type="Gene3D" id="3.40.50.620">
    <property type="entry name" value="HUPs"/>
    <property type="match status" value="1"/>
</dbReference>
<dbReference type="Proteomes" id="UP000191448">
    <property type="component" value="Unassembled WGS sequence"/>
</dbReference>
<dbReference type="GO" id="GO:0015937">
    <property type="term" value="P:coenzyme A biosynthetic process"/>
    <property type="evidence" value="ECO:0007669"/>
    <property type="project" value="UniProtKB-UniRule"/>
</dbReference>
<comment type="cofactor">
    <cofactor evidence="9">
        <name>Mg(2+)</name>
        <dbReference type="ChEBI" id="CHEBI:18420"/>
    </cofactor>
</comment>
<comment type="catalytic activity">
    <reaction evidence="8 9">
        <text>(R)-4'-phosphopantetheine + ATP + H(+) = 3'-dephospho-CoA + diphosphate</text>
        <dbReference type="Rhea" id="RHEA:19801"/>
        <dbReference type="ChEBI" id="CHEBI:15378"/>
        <dbReference type="ChEBI" id="CHEBI:30616"/>
        <dbReference type="ChEBI" id="CHEBI:33019"/>
        <dbReference type="ChEBI" id="CHEBI:57328"/>
        <dbReference type="ChEBI" id="CHEBI:61723"/>
        <dbReference type="EC" id="2.7.7.3"/>
    </reaction>
</comment>
<name>A0A1V4SZB6_9CLOT</name>
<dbReference type="GO" id="GO:0005524">
    <property type="term" value="F:ATP binding"/>
    <property type="evidence" value="ECO:0007669"/>
    <property type="project" value="UniProtKB-KW"/>
</dbReference>
<dbReference type="UniPathway" id="UPA00241">
    <property type="reaction ID" value="UER00355"/>
</dbReference>
<dbReference type="Pfam" id="PF01467">
    <property type="entry name" value="CTP_transf_like"/>
    <property type="match status" value="1"/>
</dbReference>
<dbReference type="RefSeq" id="WP_080021495.1">
    <property type="nucleotide sequence ID" value="NZ_LTAY01000006.1"/>
</dbReference>
<dbReference type="HAMAP" id="MF_00151">
    <property type="entry name" value="PPAT_bact"/>
    <property type="match status" value="1"/>
</dbReference>
<dbReference type="NCBIfam" id="TIGR00125">
    <property type="entry name" value="cyt_tran_rel"/>
    <property type="match status" value="1"/>
</dbReference>
<organism evidence="11 12">
    <name type="scientific">Clostridium thermobutyricum DSM 4928</name>
    <dbReference type="NCBI Taxonomy" id="1121339"/>
    <lineage>
        <taxon>Bacteria</taxon>
        <taxon>Bacillati</taxon>
        <taxon>Bacillota</taxon>
        <taxon>Clostridia</taxon>
        <taxon>Eubacteriales</taxon>
        <taxon>Clostridiaceae</taxon>
        <taxon>Clostridium</taxon>
    </lineage>
</organism>
<dbReference type="PANTHER" id="PTHR21342">
    <property type="entry name" value="PHOSPHOPANTETHEINE ADENYLYLTRANSFERASE"/>
    <property type="match status" value="1"/>
</dbReference>